<gene>
    <name evidence="2" type="ORF">FEF22_000275</name>
</gene>
<keyword evidence="3" id="KW-1185">Reference proteome</keyword>
<keyword evidence="1" id="KW-0812">Transmembrane</keyword>
<keyword evidence="1" id="KW-1133">Transmembrane helix</keyword>
<organism evidence="2 3">
    <name type="scientific">Texas Phoenix palm phytoplasma</name>
    <dbReference type="NCBI Taxonomy" id="176709"/>
    <lineage>
        <taxon>Bacteria</taxon>
        <taxon>Bacillati</taxon>
        <taxon>Mycoplasmatota</taxon>
        <taxon>Mollicutes</taxon>
        <taxon>Acholeplasmatales</taxon>
        <taxon>Acholeplasmataceae</taxon>
        <taxon>Candidatus Phytoplasma</taxon>
        <taxon>16SrIV (Coconut lethal yellows group)</taxon>
    </lineage>
</organism>
<feature type="transmembrane region" description="Helical" evidence="1">
    <location>
        <begin position="72"/>
        <end position="95"/>
    </location>
</feature>
<keyword evidence="1" id="KW-0472">Membrane</keyword>
<proteinExistence type="predicted"/>
<comment type="caution">
    <text evidence="2">The sequence shown here is derived from an EMBL/GenBank/DDBJ whole genome shotgun (WGS) entry which is preliminary data.</text>
</comment>
<dbReference type="Proteomes" id="UP001192346">
    <property type="component" value="Unassembled WGS sequence"/>
</dbReference>
<evidence type="ECO:0000313" key="2">
    <source>
        <dbReference type="EMBL" id="MBP3059225.1"/>
    </source>
</evidence>
<feature type="transmembrane region" description="Helical" evidence="1">
    <location>
        <begin position="46"/>
        <end position="66"/>
    </location>
</feature>
<reference evidence="2" key="1">
    <citation type="submission" date="2019-10" db="EMBL/GenBank/DDBJ databases">
        <title>Whole Genome Sequencing and Characterization of Texas Phoenix Palm Decline Phytoplasma Belongs to Lethal Yellowing (16SrIV) Group.</title>
        <authorList>
            <person name="Bao M."/>
        </authorList>
    </citation>
    <scope>NUCLEOTIDE SEQUENCE [LARGE SCALE GENOMIC DNA]</scope>
    <source>
        <strain evidence="2">ACPD</strain>
    </source>
</reference>
<protein>
    <submittedName>
        <fullName evidence="2">Uncharacterized protein</fullName>
    </submittedName>
</protein>
<name>A0ABS5BI19_9MOLU</name>
<dbReference type="EMBL" id="VBRA02000004">
    <property type="protein sequence ID" value="MBP3059225.1"/>
    <property type="molecule type" value="Genomic_DNA"/>
</dbReference>
<dbReference type="RefSeq" id="WP_138107862.1">
    <property type="nucleotide sequence ID" value="NZ_VBRA02000004.1"/>
</dbReference>
<evidence type="ECO:0000313" key="3">
    <source>
        <dbReference type="Proteomes" id="UP001192346"/>
    </source>
</evidence>
<sequence length="115" mass="14207">MIFIESFLKIFNIVFSFLKEQYYILLQFRNINFSNTEKILPNLGNLLNFLFSFLKISFIMIIIYFIQDIFQLFFNFIYLILFLIKNIFKIFCFPFRWITNFLKIKFCKNIKDIKT</sequence>
<evidence type="ECO:0000256" key="1">
    <source>
        <dbReference type="SAM" id="Phobius"/>
    </source>
</evidence>
<accession>A0ABS5BI19</accession>